<name>A0A2Z6RE57_9GLOM</name>
<accession>A0A2Z6RE57</accession>
<dbReference type="EMBL" id="BEXD01003334">
    <property type="protein sequence ID" value="GBC00876.1"/>
    <property type="molecule type" value="Genomic_DNA"/>
</dbReference>
<dbReference type="AlphaFoldDB" id="A0A2Z6RE57"/>
<organism evidence="1 2">
    <name type="scientific">Rhizophagus clarus</name>
    <dbReference type="NCBI Taxonomy" id="94130"/>
    <lineage>
        <taxon>Eukaryota</taxon>
        <taxon>Fungi</taxon>
        <taxon>Fungi incertae sedis</taxon>
        <taxon>Mucoromycota</taxon>
        <taxon>Glomeromycotina</taxon>
        <taxon>Glomeromycetes</taxon>
        <taxon>Glomerales</taxon>
        <taxon>Glomeraceae</taxon>
        <taxon>Rhizophagus</taxon>
    </lineage>
</organism>
<protein>
    <submittedName>
        <fullName evidence="1">Uncharacterized protein</fullName>
    </submittedName>
</protein>
<sequence>MIRRNLTYIFYPKETEDDIHSSNTFDEVKPVTTPISNFPAIKTELISQMPETDLMKLGSSTYSLHVDEFDSTTGSLDSQQDVQKITVGTSLPSVPWYQIKHLKKIYKEIADKALLKQQGKASEEKPRQCWHLAAAKTFLAVLATAKRPNGQCANTVY</sequence>
<dbReference type="Proteomes" id="UP000247702">
    <property type="component" value="Unassembled WGS sequence"/>
</dbReference>
<keyword evidence="2" id="KW-1185">Reference proteome</keyword>
<reference evidence="1 2" key="1">
    <citation type="submission" date="2017-11" db="EMBL/GenBank/DDBJ databases">
        <title>The genome of Rhizophagus clarus HR1 reveals common genetic basis of auxotrophy among arbuscular mycorrhizal fungi.</title>
        <authorList>
            <person name="Kobayashi Y."/>
        </authorList>
    </citation>
    <scope>NUCLEOTIDE SEQUENCE [LARGE SCALE GENOMIC DNA]</scope>
    <source>
        <strain evidence="1 2">HR1</strain>
    </source>
</reference>
<proteinExistence type="predicted"/>
<evidence type="ECO:0000313" key="1">
    <source>
        <dbReference type="EMBL" id="GBC00876.1"/>
    </source>
</evidence>
<comment type="caution">
    <text evidence="1">The sequence shown here is derived from an EMBL/GenBank/DDBJ whole genome shotgun (WGS) entry which is preliminary data.</text>
</comment>
<evidence type="ECO:0000313" key="2">
    <source>
        <dbReference type="Proteomes" id="UP000247702"/>
    </source>
</evidence>
<gene>
    <name evidence="1" type="ORF">RclHR1_00040027</name>
</gene>